<feature type="domain" description="Amidohydrolase-related" evidence="13">
    <location>
        <begin position="51"/>
        <end position="379"/>
    </location>
</feature>
<dbReference type="KEGG" id="eio:H9L01_05780"/>
<reference evidence="14 15" key="1">
    <citation type="submission" date="2020-08" db="EMBL/GenBank/DDBJ databases">
        <title>Genome sequence of Erysipelothrix inopinata DSM 15511T.</title>
        <authorList>
            <person name="Hyun D.-W."/>
            <person name="Bae J.-W."/>
        </authorList>
    </citation>
    <scope>NUCLEOTIDE SEQUENCE [LARGE SCALE GENOMIC DNA]</scope>
    <source>
        <strain evidence="14 15">DSM 15511</strain>
    </source>
</reference>
<evidence type="ECO:0000313" key="14">
    <source>
        <dbReference type="EMBL" id="QNN59902.1"/>
    </source>
</evidence>
<feature type="binding site" evidence="12">
    <location>
        <position position="196"/>
    </location>
    <ligand>
        <name>Zn(2+)</name>
        <dbReference type="ChEBI" id="CHEBI:29105"/>
    </ligand>
</feature>
<comment type="pathway">
    <text evidence="8">Amino-sugar metabolism; N-acetylneuraminate degradation; D-fructose 6-phosphate from N-acetylneuraminate: step 4/5.</text>
</comment>
<dbReference type="AlphaFoldDB" id="A0A7G9RWC7"/>
<evidence type="ECO:0000256" key="2">
    <source>
        <dbReference type="ARBA" id="ARBA00011899"/>
    </source>
</evidence>
<evidence type="ECO:0000256" key="10">
    <source>
        <dbReference type="PIRSR" id="PIRSR038994-1"/>
    </source>
</evidence>
<proteinExistence type="inferred from homology"/>
<evidence type="ECO:0000256" key="11">
    <source>
        <dbReference type="PIRSR" id="PIRSR038994-2"/>
    </source>
</evidence>
<dbReference type="RefSeq" id="WP_187533036.1">
    <property type="nucleotide sequence ID" value="NZ_CBCSHU010000002.1"/>
</dbReference>
<sequence length="384" mass="41774">MLIKNGRIYLQDRVIENGYLVLEGETIKSFGCMDNLPAYDGDIIDAKGNNVLPGFIDQHIHGANGADHMDATQEALETIATFLPKEGTTSYLATTMTQSVEAVDKALVEIKKYAETSNGPGQAEIMGVHLEGPFISEKHIGAQNPKYVLKPTVKDFDHFYEVSGKMVRLITYAPEEAEKGFTDHLRSLNVVPSAGHTDATYDQIVSEIGQGLSNLTHFHNAMTPHHHRQPGVVTAGFINETLKAEMIVDGIHVNPAVVKATYEIKGADNFIAITDSMRAKGLPDGKYDLGGQEVTKEGKYCRIESGALAGSVAEMDFVVRNIKNFTDCSMSDVVKMSSENAALHLGIFGRKGSIEIGKDADIVIVDNDINVQTTICRGIVAYTK</sequence>
<evidence type="ECO:0000256" key="3">
    <source>
        <dbReference type="ARBA" id="ARBA00018029"/>
    </source>
</evidence>
<organism evidence="14 15">
    <name type="scientific">Erysipelothrix inopinata</name>
    <dbReference type="NCBI Taxonomy" id="225084"/>
    <lineage>
        <taxon>Bacteria</taxon>
        <taxon>Bacillati</taxon>
        <taxon>Bacillota</taxon>
        <taxon>Erysipelotrichia</taxon>
        <taxon>Erysipelotrichales</taxon>
        <taxon>Erysipelotrichaceae</taxon>
        <taxon>Erysipelothrix</taxon>
    </lineage>
</organism>
<comment type="similarity">
    <text evidence="1 9">Belongs to the metallo-dependent hydrolases superfamily. NagA family.</text>
</comment>
<evidence type="ECO:0000256" key="1">
    <source>
        <dbReference type="ARBA" id="ARBA00010716"/>
    </source>
</evidence>
<evidence type="ECO:0000313" key="15">
    <source>
        <dbReference type="Proteomes" id="UP000515928"/>
    </source>
</evidence>
<evidence type="ECO:0000259" key="13">
    <source>
        <dbReference type="Pfam" id="PF01979"/>
    </source>
</evidence>
<dbReference type="PANTHER" id="PTHR11113:SF14">
    <property type="entry name" value="N-ACETYLGLUCOSAMINE-6-PHOSPHATE DEACETYLASE"/>
    <property type="match status" value="1"/>
</dbReference>
<evidence type="ECO:0000256" key="4">
    <source>
        <dbReference type="ARBA" id="ARBA00022723"/>
    </source>
</evidence>
<dbReference type="EC" id="3.5.1.25" evidence="2"/>
<evidence type="ECO:0000256" key="12">
    <source>
        <dbReference type="PIRSR" id="PIRSR038994-3"/>
    </source>
</evidence>
<feature type="binding site" evidence="11">
    <location>
        <position position="142"/>
    </location>
    <ligand>
        <name>substrate</name>
    </ligand>
</feature>
<evidence type="ECO:0000256" key="7">
    <source>
        <dbReference type="ARBA" id="ARBA00047647"/>
    </source>
</evidence>
<name>A0A7G9RWC7_9FIRM</name>
<evidence type="ECO:0000256" key="5">
    <source>
        <dbReference type="ARBA" id="ARBA00022801"/>
    </source>
</evidence>
<keyword evidence="5 9" id="KW-0378">Hydrolase</keyword>
<feature type="binding site" evidence="11">
    <location>
        <begin position="308"/>
        <end position="310"/>
    </location>
    <ligand>
        <name>substrate</name>
    </ligand>
</feature>
<dbReference type="GO" id="GO:0046872">
    <property type="term" value="F:metal ion binding"/>
    <property type="evidence" value="ECO:0007669"/>
    <property type="project" value="UniProtKB-KW"/>
</dbReference>
<keyword evidence="15" id="KW-1185">Reference proteome</keyword>
<dbReference type="Gene3D" id="3.20.20.140">
    <property type="entry name" value="Metal-dependent hydrolases"/>
    <property type="match status" value="1"/>
</dbReference>
<dbReference type="CDD" id="cd00854">
    <property type="entry name" value="NagA"/>
    <property type="match status" value="1"/>
</dbReference>
<dbReference type="PANTHER" id="PTHR11113">
    <property type="entry name" value="N-ACETYLGLUCOSAMINE-6-PHOSPHATE DEACETYLASE"/>
    <property type="match status" value="1"/>
</dbReference>
<protein>
    <recommendedName>
        <fullName evidence="3">N-acetylglucosamine-6-phosphate deacetylase</fullName>
        <ecNumber evidence="2">3.5.1.25</ecNumber>
    </recommendedName>
</protein>
<keyword evidence="6 9" id="KW-0119">Carbohydrate metabolism</keyword>
<dbReference type="InterPro" id="IPR032466">
    <property type="entry name" value="Metal_Hydrolase"/>
</dbReference>
<dbReference type="SUPFAM" id="SSF51556">
    <property type="entry name" value="Metallo-dependent hydrolases"/>
    <property type="match status" value="1"/>
</dbReference>
<keyword evidence="4 12" id="KW-0479">Metal-binding</keyword>
<dbReference type="NCBIfam" id="TIGR00221">
    <property type="entry name" value="nagA"/>
    <property type="match status" value="1"/>
</dbReference>
<accession>A0A7G9RWC7</accession>
<dbReference type="Gene3D" id="2.30.40.10">
    <property type="entry name" value="Urease, subunit C, domain 1"/>
    <property type="match status" value="1"/>
</dbReference>
<feature type="binding site" evidence="12">
    <location>
        <position position="131"/>
    </location>
    <ligand>
        <name>Zn(2+)</name>
        <dbReference type="ChEBI" id="CHEBI:29105"/>
    </ligand>
</feature>
<evidence type="ECO:0000256" key="9">
    <source>
        <dbReference type="PIRNR" id="PIRNR038994"/>
    </source>
</evidence>
<dbReference type="SUPFAM" id="SSF51338">
    <property type="entry name" value="Composite domain of metallo-dependent hydrolases"/>
    <property type="match status" value="1"/>
</dbReference>
<dbReference type="Proteomes" id="UP000515928">
    <property type="component" value="Chromosome"/>
</dbReference>
<dbReference type="EMBL" id="CP060715">
    <property type="protein sequence ID" value="QNN59902.1"/>
    <property type="molecule type" value="Genomic_DNA"/>
</dbReference>
<dbReference type="Pfam" id="PF01979">
    <property type="entry name" value="Amidohydro_1"/>
    <property type="match status" value="1"/>
</dbReference>
<dbReference type="FunFam" id="3.20.20.140:FF:000004">
    <property type="entry name" value="N-acetylglucosamine-6-phosphate deacetylase"/>
    <property type="match status" value="1"/>
</dbReference>
<dbReference type="InterPro" id="IPR003764">
    <property type="entry name" value="GlcNAc_6-P_deAcase"/>
</dbReference>
<comment type="cofactor">
    <cofactor evidence="12">
        <name>a divalent metal cation</name>
        <dbReference type="ChEBI" id="CHEBI:60240"/>
    </cofactor>
    <text evidence="12">Binds 1 divalent metal cation per subunit.</text>
</comment>
<gene>
    <name evidence="14" type="primary">nagA</name>
    <name evidence="14" type="ORF">H9L01_05780</name>
</gene>
<feature type="binding site" evidence="12">
    <location>
        <position position="217"/>
    </location>
    <ligand>
        <name>Zn(2+)</name>
        <dbReference type="ChEBI" id="CHEBI:29105"/>
    </ligand>
</feature>
<feature type="binding site" evidence="11">
    <location>
        <position position="252"/>
    </location>
    <ligand>
        <name>substrate</name>
    </ligand>
</feature>
<feature type="binding site" evidence="11">
    <location>
        <begin position="220"/>
        <end position="221"/>
    </location>
    <ligand>
        <name>substrate</name>
    </ligand>
</feature>
<feature type="active site" description="Proton donor/acceptor" evidence="10">
    <location>
        <position position="275"/>
    </location>
</feature>
<evidence type="ECO:0000256" key="8">
    <source>
        <dbReference type="ARBA" id="ARBA00060590"/>
    </source>
</evidence>
<dbReference type="GO" id="GO:0006046">
    <property type="term" value="P:N-acetylglucosamine catabolic process"/>
    <property type="evidence" value="ECO:0007669"/>
    <property type="project" value="TreeGrafter"/>
</dbReference>
<dbReference type="InterPro" id="IPR006680">
    <property type="entry name" value="Amidohydro-rel"/>
</dbReference>
<comment type="catalytic activity">
    <reaction evidence="7">
        <text>N-acetyl-D-glucosamine 6-phosphate + H2O = D-glucosamine 6-phosphate + acetate</text>
        <dbReference type="Rhea" id="RHEA:22936"/>
        <dbReference type="ChEBI" id="CHEBI:15377"/>
        <dbReference type="ChEBI" id="CHEBI:30089"/>
        <dbReference type="ChEBI" id="CHEBI:57513"/>
        <dbReference type="ChEBI" id="CHEBI:58725"/>
        <dbReference type="EC" id="3.5.1.25"/>
    </reaction>
</comment>
<dbReference type="GO" id="GO:0008448">
    <property type="term" value="F:N-acetylglucosamine-6-phosphate deacetylase activity"/>
    <property type="evidence" value="ECO:0007669"/>
    <property type="project" value="UniProtKB-EC"/>
</dbReference>
<evidence type="ECO:0000256" key="6">
    <source>
        <dbReference type="ARBA" id="ARBA00023277"/>
    </source>
</evidence>
<feature type="binding site" evidence="11">
    <location>
        <position position="228"/>
    </location>
    <ligand>
        <name>substrate</name>
    </ligand>
</feature>
<dbReference type="InterPro" id="IPR011059">
    <property type="entry name" value="Metal-dep_hydrolase_composite"/>
</dbReference>
<dbReference type="PIRSF" id="PIRSF038994">
    <property type="entry name" value="NagA"/>
    <property type="match status" value="1"/>
</dbReference>